<evidence type="ECO:0000313" key="2">
    <source>
        <dbReference type="EMBL" id="MVZ60810.1"/>
    </source>
</evidence>
<dbReference type="RefSeq" id="WP_160367432.1">
    <property type="nucleotide sequence ID" value="NZ_WSQA01000001.1"/>
</dbReference>
<dbReference type="Gene3D" id="3.90.320.10">
    <property type="match status" value="1"/>
</dbReference>
<dbReference type="Pfam" id="PF13086">
    <property type="entry name" value="AAA_11"/>
    <property type="match status" value="2"/>
</dbReference>
<name>A0A6N8KTN8_9SPHI</name>
<dbReference type="GO" id="GO:0004386">
    <property type="term" value="F:helicase activity"/>
    <property type="evidence" value="ECO:0007669"/>
    <property type="project" value="InterPro"/>
</dbReference>
<dbReference type="InterPro" id="IPR038726">
    <property type="entry name" value="PDDEXK_AddAB-type"/>
</dbReference>
<reference evidence="2 3" key="1">
    <citation type="submission" date="2019-12" db="EMBL/GenBank/DDBJ databases">
        <authorList>
            <person name="Dong K."/>
        </authorList>
    </citation>
    <scope>NUCLEOTIDE SEQUENCE [LARGE SCALE GENOMIC DNA]</scope>
    <source>
        <strain evidence="2 3">JCM 31225</strain>
    </source>
</reference>
<dbReference type="InterPro" id="IPR041679">
    <property type="entry name" value="DNA2/NAM7-like_C"/>
</dbReference>
<feature type="domain" description="Helicase ATP-binding" evidence="1">
    <location>
        <begin position="696"/>
        <end position="902"/>
    </location>
</feature>
<dbReference type="Pfam" id="PF13087">
    <property type="entry name" value="AAA_12"/>
    <property type="match status" value="1"/>
</dbReference>
<dbReference type="InterPro" id="IPR041677">
    <property type="entry name" value="DNA2/NAM7_AAA_11"/>
</dbReference>
<dbReference type="CDD" id="cd18808">
    <property type="entry name" value="SF1_C_Upf1"/>
    <property type="match status" value="1"/>
</dbReference>
<dbReference type="InterPro" id="IPR047187">
    <property type="entry name" value="SF1_C_Upf1"/>
</dbReference>
<dbReference type="Pfam" id="PF12705">
    <property type="entry name" value="PDDEXK_1"/>
    <property type="match status" value="1"/>
</dbReference>
<evidence type="ECO:0000259" key="1">
    <source>
        <dbReference type="SMART" id="SM00487"/>
    </source>
</evidence>
<accession>A0A6N8KTN8</accession>
<dbReference type="Gene3D" id="3.40.50.300">
    <property type="entry name" value="P-loop containing nucleotide triphosphate hydrolases"/>
    <property type="match status" value="3"/>
</dbReference>
<dbReference type="InterPro" id="IPR011604">
    <property type="entry name" value="PDDEXK-like_dom_sf"/>
</dbReference>
<protein>
    <submittedName>
        <fullName evidence="2">AAA family ATPase</fullName>
    </submittedName>
</protein>
<dbReference type="InterPro" id="IPR045055">
    <property type="entry name" value="DNA2/NAM7-like"/>
</dbReference>
<gene>
    <name evidence="2" type="ORF">GQF63_02115</name>
</gene>
<sequence>MTKKIIALEFLEELESIHKNESLSLSIKYPQLRSLLEKVCKDLTSTVSVQFSDFFSRLNFVCQEYKVNRSIHGLRVTANKVLHEGLIPDEDDYKYHVSLFAEFLQVVCDIHVPDSLLLQEKPIKEFITIKNVLLSEVKVSIVEKRESHLVCHIDVLSIKEPAFEFVPDKLITVQILETGVNEAITSCKDFWVGAVLYLVDIAIDANEVFHPKIIVLEPDYLLDVSSVAECIQDYGETELLFLKSKFESVANTKHILLGNFANLVVDEVFSNPLVPVEFGDTFIKHFRTSPFEYTTCKDIAERQHFSTYYQDSQRQFLKIKNTIENEFLQLGIDLENISLEPSFLSEKFGLQGRMDMLDWKKAGGLSKIIELKSGSTPFPDDGASIKGNHQAQLFMYYLLYSQVEKLSLGQINAKAQGFILYSKPDRGNMRNTSAFLNGFQKVINLRNKIIAIEHLLAKDNEQSTASLLAMVNAQNIINKDIHPNFRNIVEPQLDGFLQPIASASDLERSYFISFLNYVSYEHFLSKVGSAEQDRENGSNGLARLWLDSFEEKKEKFEILYDLEITHNKIDEVDQIIEFKRTNAENRHVNFRTGDICVLYPRNSESDLVSHSQIFKCTIKEITTDSVTVYFRYKQRNKAFFTSFGPHAKWALESDFMEISFNSMYRNLYGFLKEESSFKNLILTQESPGKGKDYGYKNPSVSHEQQVVINKALSADRYFLLNGPPGTGKTSIIIKNLVKELIINGKSILILAYTNRAVDELCDAINDACEGTSKRNFIRFGSRLSAGAKYHDNLLDVVMETREKELGTSGHRFDRAEVSRIIRENNVYVSTVASVGSKEHIFQVKNFDYIIVDEASQILEPQLVGILGKASKFVLIGDHKQLPAISLQSAERSKTNNELLESIGLYNRKNSLFERLYKFCEDNKHVGAYDTLTYQGRMHKEISLFPNFAFYKGLLREAYDAPGIDASTKTALYRQVADLQFSESGTNSIRKLLSQKRLVFFNNKKANDLYGKTNVYEADFVVYVVKEIMALYKSNNKSFDPLTTVGIIAPFRNQIALIKHKLEEEGVPDHDKITVDSVERFQGSQRDIIIYSFSVNNPFQLRGMINLNDEGDVDRKLNVALTRAREQMVLVGNDTILSDNLIYLRLIEYCKSKGGYINTPLSDIVEGQPISFPDGTVASGETVLSMISEPFKSVFETKVVTVVKNDRRTKWPNEILGLNTDFTRNNLVRYGTADFDAQIDFNYEQNVAFLDSQSLLDYYTPKENVLLYCYWNMRKNFVSVQHIFLQNKAFFMSRFEHTEGRIMFIDFGCGPLTASLAFNTVFKAEVSRKVHYLGVDVSKAMLNKAREFSESGVFKAIDTFDLCEGLEKNNLAYYKDEFTLPHTVVLTCANSLSNLDLDDINGLAGFLNDFMSQYPLNNYILVYQNPVNRDQNLRKLLAKIPKLNKVFIAREETVSYDSPDQDWYATNEHFSYELITN</sequence>
<dbReference type="SUPFAM" id="SSF52540">
    <property type="entry name" value="P-loop containing nucleoside triphosphate hydrolases"/>
    <property type="match status" value="1"/>
</dbReference>
<dbReference type="OrthoDB" id="9757917at2"/>
<dbReference type="SMART" id="SM00487">
    <property type="entry name" value="DEXDc"/>
    <property type="match status" value="1"/>
</dbReference>
<dbReference type="InterPro" id="IPR014001">
    <property type="entry name" value="Helicase_ATP-bd"/>
</dbReference>
<dbReference type="Proteomes" id="UP000435036">
    <property type="component" value="Unassembled WGS sequence"/>
</dbReference>
<dbReference type="PANTHER" id="PTHR10887">
    <property type="entry name" value="DNA2/NAM7 HELICASE FAMILY"/>
    <property type="match status" value="1"/>
</dbReference>
<proteinExistence type="predicted"/>
<dbReference type="PANTHER" id="PTHR10887:SF495">
    <property type="entry name" value="HELICASE SENATAXIN ISOFORM X1-RELATED"/>
    <property type="match status" value="1"/>
</dbReference>
<evidence type="ECO:0000313" key="3">
    <source>
        <dbReference type="Proteomes" id="UP000435036"/>
    </source>
</evidence>
<dbReference type="InterPro" id="IPR027417">
    <property type="entry name" value="P-loop_NTPase"/>
</dbReference>
<comment type="caution">
    <text evidence="2">The sequence shown here is derived from an EMBL/GenBank/DDBJ whole genome shotgun (WGS) entry which is preliminary data.</text>
</comment>
<dbReference type="EMBL" id="WSQA01000001">
    <property type="protein sequence ID" value="MVZ60810.1"/>
    <property type="molecule type" value="Genomic_DNA"/>
</dbReference>
<organism evidence="2 3">
    <name type="scientific">Sphingobacterium humi</name>
    <dbReference type="NCBI Taxonomy" id="1796905"/>
    <lineage>
        <taxon>Bacteria</taxon>
        <taxon>Pseudomonadati</taxon>
        <taxon>Bacteroidota</taxon>
        <taxon>Sphingobacteriia</taxon>
        <taxon>Sphingobacteriales</taxon>
        <taxon>Sphingobacteriaceae</taxon>
        <taxon>Sphingobacterium</taxon>
    </lineage>
</organism>
<keyword evidence="3" id="KW-1185">Reference proteome</keyword>